<keyword evidence="2" id="KW-1185">Reference proteome</keyword>
<evidence type="ECO:0000313" key="1">
    <source>
        <dbReference type="EMBL" id="KYN07839.1"/>
    </source>
</evidence>
<dbReference type="STRING" id="456900.A0A151IPD7"/>
<accession>A0A151IPD7</accession>
<dbReference type="EMBL" id="KQ976865">
    <property type="protein sequence ID" value="KYN07839.1"/>
    <property type="molecule type" value="Genomic_DNA"/>
</dbReference>
<dbReference type="Proteomes" id="UP000078542">
    <property type="component" value="Unassembled WGS sequence"/>
</dbReference>
<dbReference type="AlphaFoldDB" id="A0A151IPD7"/>
<gene>
    <name evidence="1" type="ORF">ALC62_01189</name>
</gene>
<protein>
    <recommendedName>
        <fullName evidence="3">DUF5641 domain-containing protein</fullName>
    </recommendedName>
</protein>
<name>A0A151IPD7_9HYME</name>
<evidence type="ECO:0008006" key="3">
    <source>
        <dbReference type="Google" id="ProtNLM"/>
    </source>
</evidence>
<reference evidence="1 2" key="1">
    <citation type="submission" date="2016-03" db="EMBL/GenBank/DDBJ databases">
        <title>Cyphomyrmex costatus WGS genome.</title>
        <authorList>
            <person name="Nygaard S."/>
            <person name="Hu H."/>
            <person name="Boomsma J."/>
            <person name="Zhang G."/>
        </authorList>
    </citation>
    <scope>NUCLEOTIDE SEQUENCE [LARGE SCALE GENOMIC DNA]</scope>
    <source>
        <strain evidence="1">MS0001</strain>
        <tissue evidence="1">Whole body</tissue>
    </source>
</reference>
<evidence type="ECO:0000313" key="2">
    <source>
        <dbReference type="Proteomes" id="UP000078542"/>
    </source>
</evidence>
<sequence>MLISAINSTSTRSRVQITIQSMHDDFSKTLTCLTVPAITDLVPVDVFPRNSIHIPSNIRLADPEFHIPRPIDLLASVSVPRPANLEKQLAKFWEIEEVTLERPSSREFWSRWNLEYLNELQKRNK</sequence>
<proteinExistence type="predicted"/>
<organism evidence="1 2">
    <name type="scientific">Cyphomyrmex costatus</name>
    <dbReference type="NCBI Taxonomy" id="456900"/>
    <lineage>
        <taxon>Eukaryota</taxon>
        <taxon>Metazoa</taxon>
        <taxon>Ecdysozoa</taxon>
        <taxon>Arthropoda</taxon>
        <taxon>Hexapoda</taxon>
        <taxon>Insecta</taxon>
        <taxon>Pterygota</taxon>
        <taxon>Neoptera</taxon>
        <taxon>Endopterygota</taxon>
        <taxon>Hymenoptera</taxon>
        <taxon>Apocrita</taxon>
        <taxon>Aculeata</taxon>
        <taxon>Formicoidea</taxon>
        <taxon>Formicidae</taxon>
        <taxon>Myrmicinae</taxon>
        <taxon>Cyphomyrmex</taxon>
    </lineage>
</organism>